<dbReference type="InterPro" id="IPR008271">
    <property type="entry name" value="Ser/Thr_kinase_AS"/>
</dbReference>
<feature type="domain" description="Apple" evidence="16">
    <location>
        <begin position="230"/>
        <end position="316"/>
    </location>
</feature>
<dbReference type="PANTHER" id="PTHR27002:SF808">
    <property type="entry name" value="NON-SPECIFIC SERINE_THREONINE PROTEIN KINASE"/>
    <property type="match status" value="1"/>
</dbReference>
<dbReference type="Gene3D" id="3.30.200.20">
    <property type="entry name" value="Phosphorylase Kinase, domain 1"/>
    <property type="match status" value="1"/>
</dbReference>
<evidence type="ECO:0000256" key="7">
    <source>
        <dbReference type="ARBA" id="ARBA00022777"/>
    </source>
</evidence>
<evidence type="ECO:0000256" key="6">
    <source>
        <dbReference type="ARBA" id="ARBA00022741"/>
    </source>
</evidence>
<dbReference type="SMART" id="SM00220">
    <property type="entry name" value="S_TKc"/>
    <property type="match status" value="1"/>
</dbReference>
<name>A0ABQ9LNW8_HEVBR</name>
<proteinExistence type="inferred from homology"/>
<dbReference type="InterPro" id="IPR036426">
    <property type="entry name" value="Bulb-type_lectin_dom_sf"/>
</dbReference>
<keyword evidence="10" id="KW-0325">Glycoprotein</keyword>
<dbReference type="PANTHER" id="PTHR27002">
    <property type="entry name" value="RECEPTOR-LIKE SERINE/THREONINE-PROTEIN KINASE SD1-8"/>
    <property type="match status" value="1"/>
</dbReference>
<keyword evidence="6 11" id="KW-0547">Nucleotide-binding</keyword>
<organism evidence="17 18">
    <name type="scientific">Hevea brasiliensis</name>
    <name type="common">Para rubber tree</name>
    <name type="synonym">Siphonia brasiliensis</name>
    <dbReference type="NCBI Taxonomy" id="3981"/>
    <lineage>
        <taxon>Eukaryota</taxon>
        <taxon>Viridiplantae</taxon>
        <taxon>Streptophyta</taxon>
        <taxon>Embryophyta</taxon>
        <taxon>Tracheophyta</taxon>
        <taxon>Spermatophyta</taxon>
        <taxon>Magnoliopsida</taxon>
        <taxon>eudicotyledons</taxon>
        <taxon>Gunneridae</taxon>
        <taxon>Pentapetalae</taxon>
        <taxon>rosids</taxon>
        <taxon>fabids</taxon>
        <taxon>Malpighiales</taxon>
        <taxon>Euphorbiaceae</taxon>
        <taxon>Crotonoideae</taxon>
        <taxon>Micrandreae</taxon>
        <taxon>Hevea</taxon>
    </lineage>
</organism>
<sequence>MDVNFLISQNNSYSLGFFSPGSSSYRYLGIWFHKVPGETVVWVASSNNPIKGYSGVLFSNQYGDLVLHATRDQKIPLWSTNIWVEAIGACQGQLLDSGNLILVRGTSKRIVWQSFDYPTNTLLQGVKLGLDKKRGLNWSLTSWRSADGEYLLRIEPNGSSQFFLYRGENRYWRRVPWPSAPNYRCDWDGVCGANSNCEPNNVSTFEYERLPGYEPTFPRDWHLRDGSGGCVRRRLQSSSLKVEHVKVPDSTAAIWVDMSMSHQYCEQECKRKCSCSAFASIPIAGKETGCLAWYGDLMDIINLSDNSGYDSAFLFPHVKTFFQESTRWQTSIPKVHTLVLLSEGESKSNHFLQKKGKLVVVVPSFISAWLVIIIFIYFWFWRRRKTGIRNNILSKKIFDSSIGSNYYEDSLEENGLRGSRNQPDVIYFDFSTVLAATNNFSATNILGQGGFGSVYMGKLSNGQEIAVKRLSKNSRQGIREFKNEVMLIAKLQHRNLVKLLGCCIQKKEQMLIYEYLPNKSLDSILFDKKRRVLDWGRRFTIIVGIARGILYLHQDSRLRIIHRDLKSGNILLDSDMNPKISDFGMARIFKSDQIQDKTNRVVGTYGYMSPEYAVFGKFSIKSDVFSFGVILLEMISGKRSNGFIQEDASYSLIGQVWELWREGRALEIVDSSLEESYNPQEVLRCIQIGLICVQENAVDRPTMSAVVLMLSSETTLSSPKQPAFVFRNSLNTTNSRVGEGSCSVNELSITAVTTR</sequence>
<evidence type="ECO:0000256" key="2">
    <source>
        <dbReference type="ARBA" id="ARBA00022475"/>
    </source>
</evidence>
<dbReference type="Gene3D" id="1.10.510.10">
    <property type="entry name" value="Transferase(Phosphotransferase) domain 1"/>
    <property type="match status" value="1"/>
</dbReference>
<feature type="binding site" evidence="12">
    <location>
        <position position="468"/>
    </location>
    <ligand>
        <name>ATP</name>
        <dbReference type="ChEBI" id="CHEBI:30616"/>
    </ligand>
</feature>
<dbReference type="InterPro" id="IPR001480">
    <property type="entry name" value="Bulb-type_lectin_dom"/>
</dbReference>
<dbReference type="PIRSF" id="PIRSF000641">
    <property type="entry name" value="SRK"/>
    <property type="match status" value="1"/>
</dbReference>
<evidence type="ECO:0000259" key="15">
    <source>
        <dbReference type="PROSITE" id="PS50927"/>
    </source>
</evidence>
<evidence type="ECO:0000256" key="13">
    <source>
        <dbReference type="SAM" id="Phobius"/>
    </source>
</evidence>
<dbReference type="InterPro" id="IPR017441">
    <property type="entry name" value="Protein_kinase_ATP_BS"/>
</dbReference>
<gene>
    <name evidence="17" type="ORF">P3X46_020444</name>
</gene>
<accession>A0ABQ9LNW8</accession>
<dbReference type="PROSITE" id="PS50948">
    <property type="entry name" value="PAN"/>
    <property type="match status" value="1"/>
</dbReference>
<dbReference type="SUPFAM" id="SSF56112">
    <property type="entry name" value="Protein kinase-like (PK-like)"/>
    <property type="match status" value="1"/>
</dbReference>
<evidence type="ECO:0000313" key="18">
    <source>
        <dbReference type="Proteomes" id="UP001174677"/>
    </source>
</evidence>
<keyword evidence="2" id="KW-1003">Cell membrane</keyword>
<dbReference type="InterPro" id="IPR000719">
    <property type="entry name" value="Prot_kinase_dom"/>
</dbReference>
<dbReference type="Pfam" id="PF11883">
    <property type="entry name" value="DUF3403"/>
    <property type="match status" value="1"/>
</dbReference>
<dbReference type="CDD" id="cd01098">
    <property type="entry name" value="PAN_AP_plant"/>
    <property type="match status" value="1"/>
</dbReference>
<dbReference type="CDD" id="cd14066">
    <property type="entry name" value="STKc_IRAK"/>
    <property type="match status" value="1"/>
</dbReference>
<dbReference type="PROSITE" id="PS00108">
    <property type="entry name" value="PROTEIN_KINASE_ST"/>
    <property type="match status" value="1"/>
</dbReference>
<evidence type="ECO:0000259" key="16">
    <source>
        <dbReference type="PROSITE" id="PS50948"/>
    </source>
</evidence>
<evidence type="ECO:0000256" key="1">
    <source>
        <dbReference type="ARBA" id="ARBA00004251"/>
    </source>
</evidence>
<keyword evidence="3 11" id="KW-0723">Serine/threonine-protein kinase</keyword>
<dbReference type="Gene3D" id="2.90.10.10">
    <property type="entry name" value="Bulb-type lectin domain"/>
    <property type="match status" value="1"/>
</dbReference>
<dbReference type="InterPro" id="IPR001245">
    <property type="entry name" value="Ser-Thr/Tyr_kinase_cat_dom"/>
</dbReference>
<dbReference type="PROSITE" id="PS50011">
    <property type="entry name" value="PROTEIN_KINASE_DOM"/>
    <property type="match status" value="1"/>
</dbReference>
<keyword evidence="4 11" id="KW-0808">Transferase</keyword>
<dbReference type="EC" id="2.7.11.1" evidence="11"/>
<evidence type="ECO:0000256" key="9">
    <source>
        <dbReference type="ARBA" id="ARBA00023157"/>
    </source>
</evidence>
<dbReference type="Pfam" id="PF08276">
    <property type="entry name" value="PAN_2"/>
    <property type="match status" value="1"/>
</dbReference>
<keyword evidence="18" id="KW-1185">Reference proteome</keyword>
<dbReference type="SUPFAM" id="SSF51110">
    <property type="entry name" value="alpha-D-mannose-specific plant lectins"/>
    <property type="match status" value="1"/>
</dbReference>
<dbReference type="PROSITE" id="PS00107">
    <property type="entry name" value="PROTEIN_KINASE_ATP"/>
    <property type="match status" value="1"/>
</dbReference>
<comment type="catalytic activity">
    <reaction evidence="11">
        <text>L-seryl-[protein] + ATP = O-phospho-L-seryl-[protein] + ADP + H(+)</text>
        <dbReference type="Rhea" id="RHEA:17989"/>
        <dbReference type="Rhea" id="RHEA-COMP:9863"/>
        <dbReference type="Rhea" id="RHEA-COMP:11604"/>
        <dbReference type="ChEBI" id="CHEBI:15378"/>
        <dbReference type="ChEBI" id="CHEBI:29999"/>
        <dbReference type="ChEBI" id="CHEBI:30616"/>
        <dbReference type="ChEBI" id="CHEBI:83421"/>
        <dbReference type="ChEBI" id="CHEBI:456216"/>
        <dbReference type="EC" id="2.7.11.1"/>
    </reaction>
</comment>
<dbReference type="InterPro" id="IPR021820">
    <property type="entry name" value="S-locus_recpt_kinase_C"/>
</dbReference>
<comment type="caution">
    <text evidence="17">The sequence shown here is derived from an EMBL/GenBank/DDBJ whole genome shotgun (WGS) entry which is preliminary data.</text>
</comment>
<comment type="similarity">
    <text evidence="11">Belongs to the protein kinase superfamily. Ser/Thr protein kinase family.</text>
</comment>
<dbReference type="EMBL" id="JARPOI010000011">
    <property type="protein sequence ID" value="KAJ9168972.1"/>
    <property type="molecule type" value="Genomic_DNA"/>
</dbReference>
<dbReference type="Proteomes" id="UP001174677">
    <property type="component" value="Chromosome 11"/>
</dbReference>
<keyword evidence="13" id="KW-0812">Transmembrane</keyword>
<keyword evidence="13" id="KW-0472">Membrane</keyword>
<feature type="transmembrane region" description="Helical" evidence="13">
    <location>
        <begin position="358"/>
        <end position="380"/>
    </location>
</feature>
<evidence type="ECO:0000256" key="5">
    <source>
        <dbReference type="ARBA" id="ARBA00022729"/>
    </source>
</evidence>
<keyword evidence="13" id="KW-1133">Transmembrane helix</keyword>
<evidence type="ECO:0000256" key="12">
    <source>
        <dbReference type="PROSITE-ProRule" id="PRU10141"/>
    </source>
</evidence>
<evidence type="ECO:0000256" key="3">
    <source>
        <dbReference type="ARBA" id="ARBA00022527"/>
    </source>
</evidence>
<dbReference type="SMART" id="SM00108">
    <property type="entry name" value="B_lectin"/>
    <property type="match status" value="1"/>
</dbReference>
<dbReference type="InterPro" id="IPR003609">
    <property type="entry name" value="Pan_app"/>
</dbReference>
<keyword evidence="7 11" id="KW-0418">Kinase</keyword>
<evidence type="ECO:0000259" key="14">
    <source>
        <dbReference type="PROSITE" id="PS50011"/>
    </source>
</evidence>
<evidence type="ECO:0000256" key="8">
    <source>
        <dbReference type="ARBA" id="ARBA00022840"/>
    </source>
</evidence>
<evidence type="ECO:0000256" key="10">
    <source>
        <dbReference type="ARBA" id="ARBA00023180"/>
    </source>
</evidence>
<keyword evidence="8 11" id="KW-0067">ATP-binding</keyword>
<feature type="domain" description="Protein kinase" evidence="14">
    <location>
        <begin position="440"/>
        <end position="724"/>
    </location>
</feature>
<dbReference type="InterPro" id="IPR024171">
    <property type="entry name" value="SRK-like_kinase"/>
</dbReference>
<protein>
    <recommendedName>
        <fullName evidence="11">Receptor-like serine/threonine-protein kinase</fullName>
        <ecNumber evidence="11">2.7.11.1</ecNumber>
    </recommendedName>
</protein>
<dbReference type="Pfam" id="PF07714">
    <property type="entry name" value="PK_Tyr_Ser-Thr"/>
    <property type="match status" value="1"/>
</dbReference>
<dbReference type="InterPro" id="IPR011009">
    <property type="entry name" value="Kinase-like_dom_sf"/>
</dbReference>
<evidence type="ECO:0000313" key="17">
    <source>
        <dbReference type="EMBL" id="KAJ9168972.1"/>
    </source>
</evidence>
<keyword evidence="9" id="KW-1015">Disulfide bond</keyword>
<evidence type="ECO:0000256" key="11">
    <source>
        <dbReference type="PIRNR" id="PIRNR000641"/>
    </source>
</evidence>
<comment type="catalytic activity">
    <reaction evidence="11">
        <text>L-threonyl-[protein] + ATP = O-phospho-L-threonyl-[protein] + ADP + H(+)</text>
        <dbReference type="Rhea" id="RHEA:46608"/>
        <dbReference type="Rhea" id="RHEA-COMP:11060"/>
        <dbReference type="Rhea" id="RHEA-COMP:11605"/>
        <dbReference type="ChEBI" id="CHEBI:15378"/>
        <dbReference type="ChEBI" id="CHEBI:30013"/>
        <dbReference type="ChEBI" id="CHEBI:30616"/>
        <dbReference type="ChEBI" id="CHEBI:61977"/>
        <dbReference type="ChEBI" id="CHEBI:456216"/>
        <dbReference type="EC" id="2.7.11.1"/>
    </reaction>
</comment>
<feature type="domain" description="Bulb-type lectin" evidence="15">
    <location>
        <begin position="1"/>
        <end position="115"/>
    </location>
</feature>
<dbReference type="PROSITE" id="PS50927">
    <property type="entry name" value="BULB_LECTIN"/>
    <property type="match status" value="1"/>
</dbReference>
<comment type="subcellular location">
    <subcellularLocation>
        <location evidence="1">Cell membrane</location>
        <topology evidence="1">Single-pass type I membrane protein</topology>
    </subcellularLocation>
</comment>
<reference evidence="17" key="1">
    <citation type="journal article" date="2023" name="Plant Biotechnol. J.">
        <title>Chromosome-level wild Hevea brasiliensis genome provides new tools for genomic-assisted breeding and valuable loci to elevate rubber yield.</title>
        <authorList>
            <person name="Cheng H."/>
            <person name="Song X."/>
            <person name="Hu Y."/>
            <person name="Wu T."/>
            <person name="Yang Q."/>
            <person name="An Z."/>
            <person name="Feng S."/>
            <person name="Deng Z."/>
            <person name="Wu W."/>
            <person name="Zeng X."/>
            <person name="Tu M."/>
            <person name="Wang X."/>
            <person name="Huang H."/>
        </authorList>
    </citation>
    <scope>NUCLEOTIDE SEQUENCE</scope>
    <source>
        <strain evidence="17">MT/VB/25A 57/8</strain>
    </source>
</reference>
<evidence type="ECO:0000256" key="4">
    <source>
        <dbReference type="ARBA" id="ARBA00022679"/>
    </source>
</evidence>
<dbReference type="CDD" id="cd00028">
    <property type="entry name" value="B_lectin"/>
    <property type="match status" value="1"/>
</dbReference>
<dbReference type="Pfam" id="PF01453">
    <property type="entry name" value="B_lectin"/>
    <property type="match status" value="1"/>
</dbReference>
<keyword evidence="5" id="KW-0732">Signal</keyword>